<feature type="transmembrane region" description="Helical" evidence="1">
    <location>
        <begin position="58"/>
        <end position="76"/>
    </location>
</feature>
<proteinExistence type="predicted"/>
<dbReference type="AlphaFoldDB" id="A0A428BBB6"/>
<sequence length="113" mass="13270">MKSLLTLLTYHLLFSSLFIFIIVSGNLPIYDIVLLPVFVPVFNKRLTYLKIDSQKTRILNLALYFIILSFPQLMLVSGNWNYYLLLTISSLSSITYLYYLYQFVKEVNQKTLI</sequence>
<keyword evidence="1" id="KW-1133">Transmembrane helix</keyword>
<evidence type="ECO:0000313" key="2">
    <source>
        <dbReference type="EMBL" id="RSI60597.1"/>
    </source>
</evidence>
<feature type="transmembrane region" description="Helical" evidence="1">
    <location>
        <begin position="82"/>
        <end position="101"/>
    </location>
</feature>
<name>A0A428BBB6_STRMT</name>
<gene>
    <name evidence="2" type="ORF">D8865_06700</name>
</gene>
<evidence type="ECO:0000256" key="1">
    <source>
        <dbReference type="SAM" id="Phobius"/>
    </source>
</evidence>
<organism evidence="2 3">
    <name type="scientific">Streptococcus mitis</name>
    <dbReference type="NCBI Taxonomy" id="28037"/>
    <lineage>
        <taxon>Bacteria</taxon>
        <taxon>Bacillati</taxon>
        <taxon>Bacillota</taxon>
        <taxon>Bacilli</taxon>
        <taxon>Lactobacillales</taxon>
        <taxon>Streptococcaceae</taxon>
        <taxon>Streptococcus</taxon>
        <taxon>Streptococcus mitis group</taxon>
    </lineage>
</organism>
<dbReference type="Proteomes" id="UP000278653">
    <property type="component" value="Unassembled WGS sequence"/>
</dbReference>
<dbReference type="RefSeq" id="WP_125447798.1">
    <property type="nucleotide sequence ID" value="NZ_RJNH01000008.1"/>
</dbReference>
<keyword evidence="1" id="KW-0812">Transmembrane</keyword>
<reference evidence="2 3" key="1">
    <citation type="submission" date="2018-11" db="EMBL/GenBank/DDBJ databases">
        <title>Species Designations Belie Phenotypic and Genotypic Heterogeneity in Oral Streptococci.</title>
        <authorList>
            <person name="Velsko I."/>
        </authorList>
    </citation>
    <scope>NUCLEOTIDE SEQUENCE [LARGE SCALE GENOMIC DNA]</scope>
    <source>
        <strain evidence="2 3">BCC15</strain>
    </source>
</reference>
<keyword evidence="1" id="KW-0472">Membrane</keyword>
<protein>
    <submittedName>
        <fullName evidence="2">Uncharacterized protein</fullName>
    </submittedName>
</protein>
<accession>A0A428BBB6</accession>
<comment type="caution">
    <text evidence="2">The sequence shown here is derived from an EMBL/GenBank/DDBJ whole genome shotgun (WGS) entry which is preliminary data.</text>
</comment>
<evidence type="ECO:0000313" key="3">
    <source>
        <dbReference type="Proteomes" id="UP000278653"/>
    </source>
</evidence>
<dbReference type="EMBL" id="RJNH01000008">
    <property type="protein sequence ID" value="RSI60597.1"/>
    <property type="molecule type" value="Genomic_DNA"/>
</dbReference>
<feature type="transmembrane region" description="Helical" evidence="1">
    <location>
        <begin position="12"/>
        <end position="38"/>
    </location>
</feature>